<reference evidence="1" key="1">
    <citation type="journal article" date="2007" name="PLoS Biol.">
        <title>Rate of evolution in brain-expressed genes in humans and other primates.</title>
        <authorList>
            <person name="Wang H.-Y."/>
            <person name="Chien H.-C."/>
            <person name="Osada N."/>
            <person name="Hashimoto K."/>
            <person name="Sugano S."/>
            <person name="Gojobori T."/>
            <person name="Chou C.-K."/>
            <person name="Tsai S.-F."/>
            <person name="Wu C.-I."/>
            <person name="Shen C.-K.J."/>
        </authorList>
    </citation>
    <scope>NUCLEOTIDE SEQUENCE</scope>
</reference>
<accession>I7GIJ9</accession>
<proteinExistence type="evidence at transcript level"/>
<name>I7GIJ9_MACFA</name>
<dbReference type="AlphaFoldDB" id="I7GIJ9"/>
<dbReference type="EMBL" id="AB172985">
    <property type="protein sequence ID" value="BAE90047.1"/>
    <property type="molecule type" value="mRNA"/>
</dbReference>
<organism evidence="1">
    <name type="scientific">Macaca fascicularis</name>
    <name type="common">Crab-eating macaque</name>
    <name type="synonym">Cynomolgus monkey</name>
    <dbReference type="NCBI Taxonomy" id="9541"/>
    <lineage>
        <taxon>Eukaryota</taxon>
        <taxon>Metazoa</taxon>
        <taxon>Chordata</taxon>
        <taxon>Craniata</taxon>
        <taxon>Vertebrata</taxon>
        <taxon>Euteleostomi</taxon>
        <taxon>Mammalia</taxon>
        <taxon>Eutheria</taxon>
        <taxon>Euarchontoglires</taxon>
        <taxon>Primates</taxon>
        <taxon>Haplorrhini</taxon>
        <taxon>Catarrhini</taxon>
        <taxon>Cercopithecidae</taxon>
        <taxon>Cercopithecinae</taxon>
        <taxon>Macaca</taxon>
    </lineage>
</organism>
<sequence>MFACTCWTTTANRCLQCIVYFRSTVLHFPYTKLCKSITVVPMVL</sequence>
<evidence type="ECO:0000313" key="1">
    <source>
        <dbReference type="EMBL" id="BAE90047.1"/>
    </source>
</evidence>
<protein>
    <submittedName>
        <fullName evidence="1">Macaca fascicularis brain cDNA, clone: QflA-20486</fullName>
    </submittedName>
</protein>